<evidence type="ECO:0000313" key="3">
    <source>
        <dbReference type="Proteomes" id="UP000014500"/>
    </source>
</evidence>
<sequence>MHSLHTALNTSDEPGTCNRTKPHATMRSSSFENLVMFFIICSNKRCIISVSSICENKRLQSLDMKIVILKTTQMIIHDFEQFIHSFARKYCVVQVNVSSCLAMGTACLRSRSPSDKSQISALQMRLKSNNIMSASELSQIATRLENVTARLENIAGKAAGDSGAVKPK</sequence>
<feature type="compositionally biased region" description="Polar residues" evidence="1">
    <location>
        <begin position="1"/>
        <end position="19"/>
    </location>
</feature>
<keyword evidence="3" id="KW-1185">Reference proteome</keyword>
<protein>
    <submittedName>
        <fullName evidence="2">Uncharacterized protein</fullName>
    </submittedName>
</protein>
<feature type="region of interest" description="Disordered" evidence="1">
    <location>
        <begin position="1"/>
        <end position="22"/>
    </location>
</feature>
<name>T1IPF8_STRMM</name>
<reference evidence="2" key="2">
    <citation type="submission" date="2015-02" db="UniProtKB">
        <authorList>
            <consortium name="EnsemblMetazoa"/>
        </authorList>
    </citation>
    <scope>IDENTIFICATION</scope>
</reference>
<dbReference type="InterPro" id="IPR013992">
    <property type="entry name" value="Adenylate_cyclase-assoc_CAP_N"/>
</dbReference>
<reference evidence="3" key="1">
    <citation type="submission" date="2011-05" db="EMBL/GenBank/DDBJ databases">
        <authorList>
            <person name="Richards S.R."/>
            <person name="Qu J."/>
            <person name="Jiang H."/>
            <person name="Jhangiani S.N."/>
            <person name="Agravi P."/>
            <person name="Goodspeed R."/>
            <person name="Gross S."/>
            <person name="Mandapat C."/>
            <person name="Jackson L."/>
            <person name="Mathew T."/>
            <person name="Pu L."/>
            <person name="Thornton R."/>
            <person name="Saada N."/>
            <person name="Wilczek-Boney K.B."/>
            <person name="Lee S."/>
            <person name="Kovar C."/>
            <person name="Wu Y."/>
            <person name="Scherer S.E."/>
            <person name="Worley K.C."/>
            <person name="Muzny D.M."/>
            <person name="Gibbs R."/>
        </authorList>
    </citation>
    <scope>NUCLEOTIDE SEQUENCE</scope>
    <source>
        <strain evidence="3">Brora</strain>
    </source>
</reference>
<dbReference type="Pfam" id="PF01213">
    <property type="entry name" value="CAP_N-CM"/>
    <property type="match status" value="1"/>
</dbReference>
<evidence type="ECO:0000313" key="2">
    <source>
        <dbReference type="EnsemblMetazoa" id="SMAR002910-PA"/>
    </source>
</evidence>
<evidence type="ECO:0000256" key="1">
    <source>
        <dbReference type="SAM" id="MobiDB-lite"/>
    </source>
</evidence>
<accession>T1IPF8</accession>
<dbReference type="EMBL" id="JH431261">
    <property type="status" value="NOT_ANNOTATED_CDS"/>
    <property type="molecule type" value="Genomic_DNA"/>
</dbReference>
<proteinExistence type="predicted"/>
<dbReference type="GO" id="GO:0007010">
    <property type="term" value="P:cytoskeleton organization"/>
    <property type="evidence" value="ECO:0007669"/>
    <property type="project" value="InterPro"/>
</dbReference>
<organism evidence="2 3">
    <name type="scientific">Strigamia maritima</name>
    <name type="common">European centipede</name>
    <name type="synonym">Geophilus maritimus</name>
    <dbReference type="NCBI Taxonomy" id="126957"/>
    <lineage>
        <taxon>Eukaryota</taxon>
        <taxon>Metazoa</taxon>
        <taxon>Ecdysozoa</taxon>
        <taxon>Arthropoda</taxon>
        <taxon>Myriapoda</taxon>
        <taxon>Chilopoda</taxon>
        <taxon>Pleurostigmophora</taxon>
        <taxon>Geophilomorpha</taxon>
        <taxon>Linotaeniidae</taxon>
        <taxon>Strigamia</taxon>
    </lineage>
</organism>
<dbReference type="HOGENOM" id="CLU_1588539_0_0_1"/>
<dbReference type="EnsemblMetazoa" id="SMAR002910-RA">
    <property type="protein sequence ID" value="SMAR002910-PA"/>
    <property type="gene ID" value="SMAR002910"/>
</dbReference>
<dbReference type="GO" id="GO:0003779">
    <property type="term" value="F:actin binding"/>
    <property type="evidence" value="ECO:0007669"/>
    <property type="project" value="InterPro"/>
</dbReference>
<dbReference type="Proteomes" id="UP000014500">
    <property type="component" value="Unassembled WGS sequence"/>
</dbReference>
<dbReference type="AlphaFoldDB" id="T1IPF8"/>